<dbReference type="InterPro" id="IPR025988">
    <property type="entry name" value="YWFCY_dom"/>
</dbReference>
<evidence type="ECO:0000256" key="4">
    <source>
        <dbReference type="ARBA" id="ARBA00022692"/>
    </source>
</evidence>
<dbReference type="CDD" id="cd01127">
    <property type="entry name" value="TrwB_TraG_TraD_VirD4"/>
    <property type="match status" value="2"/>
</dbReference>
<comment type="similarity">
    <text evidence="2">Belongs to the VirD4/TraG family.</text>
</comment>
<dbReference type="Pfam" id="PF14293">
    <property type="entry name" value="YWFCY"/>
    <property type="match status" value="1"/>
</dbReference>
<evidence type="ECO:0000256" key="1">
    <source>
        <dbReference type="ARBA" id="ARBA00004651"/>
    </source>
</evidence>
<feature type="transmembrane region" description="Helical" evidence="7">
    <location>
        <begin position="95"/>
        <end position="114"/>
    </location>
</feature>
<comment type="subcellular location">
    <subcellularLocation>
        <location evidence="1">Cell membrane</location>
        <topology evidence="1">Multi-pass membrane protein</topology>
    </subcellularLocation>
</comment>
<feature type="domain" description="YWFCY" evidence="8">
    <location>
        <begin position="7"/>
        <end position="150"/>
    </location>
</feature>
<evidence type="ECO:0000256" key="2">
    <source>
        <dbReference type="ARBA" id="ARBA00008806"/>
    </source>
</evidence>
<accession>A0A364Y4V2</accession>
<evidence type="ECO:0000256" key="3">
    <source>
        <dbReference type="ARBA" id="ARBA00022475"/>
    </source>
</evidence>
<dbReference type="Gene3D" id="3.40.50.300">
    <property type="entry name" value="P-loop containing nucleotide triphosphate hydrolases"/>
    <property type="match status" value="2"/>
</dbReference>
<sequence>MAHQTGENDQALRKIVDFTRMGSLVLLVIHCYYFCYEAFKAWGYSSEFSDKVLIKLGATGLFNSIYYSKIGVILLLVISLVGVKGKKEEKTSATAAVSFVLFGSSIFFVSHYVFEIGIEFEWQVYIYFALIALGYILILTGGARLTRLLKLKLTSDIFNSRNESFPQEERLLDNQYSINLPAKYVIKGKERSSWINFINPFRSLLVIGTPGAGKSYFVIRHVITQHIRKGFSMFVYDFKFDDLSIIAYNALIQNRNAYQIQPEFYVINFDHIYHRCNPLDPSTMFDITDATESSRTIMLGLNRDWIKKQGDFFVESPINFVTAIIWFLKKFEGGCFCTLPHVIELMQLDYPTLFKILGSEREVEVLINPFRSAFRNSAMEQLEGQVASAKIGLARLSSPQLYYVLSGNDFTLDINNPDRPKIVCMGNNPQKQQIYGAVLSLYITRVIKLVNKKHQMKSSLIFDEFPTIYFNGIDTLMATARANKVATTLAVQDYSQLKKDYGKEQAEVIMNIVGNVISGQVVGETAKLLSERFGKIVQERESVSINSSDTSVSKSTQLDSAIPPSKIASLSSGEFVGMVADDPDQKISLKIFHNEIINDHEAIKREEDGYAPIPKVRDVTQEEIMENYLLIKREIEYIVDQVTKKAA</sequence>
<reference evidence="9 10" key="1">
    <citation type="submission" date="2018-06" db="EMBL/GenBank/DDBJ databases">
        <title>Chryseolinea flavus sp. nov., a member of the phylum Bacteroidetes isolated from soil.</title>
        <authorList>
            <person name="Li Y."/>
            <person name="Wang J."/>
        </authorList>
    </citation>
    <scope>NUCLEOTIDE SEQUENCE [LARGE SCALE GENOMIC DNA]</scope>
    <source>
        <strain evidence="9 10">SDU1-6</strain>
    </source>
</reference>
<organism evidence="9 10">
    <name type="scientific">Pseudochryseolinea flava</name>
    <dbReference type="NCBI Taxonomy" id="2059302"/>
    <lineage>
        <taxon>Bacteria</taxon>
        <taxon>Pseudomonadati</taxon>
        <taxon>Bacteroidota</taxon>
        <taxon>Cytophagia</taxon>
        <taxon>Cytophagales</taxon>
        <taxon>Fulvivirgaceae</taxon>
        <taxon>Pseudochryseolinea</taxon>
    </lineage>
</organism>
<name>A0A364Y4V2_9BACT</name>
<evidence type="ECO:0000259" key="8">
    <source>
        <dbReference type="Pfam" id="PF14293"/>
    </source>
</evidence>
<protein>
    <submittedName>
        <fullName evidence="9">Conjugal transfer protein TraG</fullName>
    </submittedName>
</protein>
<evidence type="ECO:0000256" key="6">
    <source>
        <dbReference type="ARBA" id="ARBA00023136"/>
    </source>
</evidence>
<keyword evidence="10" id="KW-1185">Reference proteome</keyword>
<dbReference type="PANTHER" id="PTHR37937:SF1">
    <property type="entry name" value="CONJUGATIVE TRANSFER: DNA TRANSPORT"/>
    <property type="match status" value="1"/>
</dbReference>
<dbReference type="Proteomes" id="UP000251889">
    <property type="component" value="Unassembled WGS sequence"/>
</dbReference>
<feature type="transmembrane region" description="Helical" evidence="7">
    <location>
        <begin position="21"/>
        <end position="44"/>
    </location>
</feature>
<dbReference type="NCBIfam" id="NF041326">
    <property type="entry name" value="Bacteroid_MobC"/>
    <property type="match status" value="1"/>
</dbReference>
<feature type="transmembrane region" description="Helical" evidence="7">
    <location>
        <begin position="126"/>
        <end position="145"/>
    </location>
</feature>
<keyword evidence="3" id="KW-1003">Cell membrane</keyword>
<dbReference type="Pfam" id="PF02534">
    <property type="entry name" value="T4SS-DNA_transf"/>
    <property type="match status" value="1"/>
</dbReference>
<evidence type="ECO:0000313" key="9">
    <source>
        <dbReference type="EMBL" id="RAW01963.1"/>
    </source>
</evidence>
<keyword evidence="5 7" id="KW-1133">Transmembrane helix</keyword>
<dbReference type="InterPro" id="IPR027417">
    <property type="entry name" value="P-loop_NTPase"/>
</dbReference>
<dbReference type="GO" id="GO:0005886">
    <property type="term" value="C:plasma membrane"/>
    <property type="evidence" value="ECO:0007669"/>
    <property type="project" value="UniProtKB-SubCell"/>
</dbReference>
<proteinExistence type="inferred from homology"/>
<evidence type="ECO:0000313" key="10">
    <source>
        <dbReference type="Proteomes" id="UP000251889"/>
    </source>
</evidence>
<keyword evidence="6 7" id="KW-0472">Membrane</keyword>
<dbReference type="InterPro" id="IPR003688">
    <property type="entry name" value="TraG/VirD4"/>
</dbReference>
<dbReference type="InterPro" id="IPR051539">
    <property type="entry name" value="T4SS-coupling_protein"/>
</dbReference>
<dbReference type="EMBL" id="QMFY01000002">
    <property type="protein sequence ID" value="RAW01963.1"/>
    <property type="molecule type" value="Genomic_DNA"/>
</dbReference>
<keyword evidence="4 7" id="KW-0812">Transmembrane</keyword>
<evidence type="ECO:0000256" key="5">
    <source>
        <dbReference type="ARBA" id="ARBA00022989"/>
    </source>
</evidence>
<comment type="caution">
    <text evidence="9">The sequence shown here is derived from an EMBL/GenBank/DDBJ whole genome shotgun (WGS) entry which is preliminary data.</text>
</comment>
<dbReference type="SUPFAM" id="SSF52540">
    <property type="entry name" value="P-loop containing nucleoside triphosphate hydrolases"/>
    <property type="match status" value="1"/>
</dbReference>
<dbReference type="OrthoDB" id="102453at2"/>
<dbReference type="PANTHER" id="PTHR37937">
    <property type="entry name" value="CONJUGATIVE TRANSFER: DNA TRANSPORT"/>
    <property type="match status" value="1"/>
</dbReference>
<feature type="transmembrane region" description="Helical" evidence="7">
    <location>
        <begin position="64"/>
        <end position="83"/>
    </location>
</feature>
<dbReference type="AlphaFoldDB" id="A0A364Y4V2"/>
<gene>
    <name evidence="9" type="ORF">DQQ10_05235</name>
</gene>
<dbReference type="RefSeq" id="WP_112745788.1">
    <property type="nucleotide sequence ID" value="NZ_QMFY01000002.1"/>
</dbReference>
<evidence type="ECO:0000256" key="7">
    <source>
        <dbReference type="SAM" id="Phobius"/>
    </source>
</evidence>